<dbReference type="InterPro" id="IPR036047">
    <property type="entry name" value="F-box-like_dom_sf"/>
</dbReference>
<dbReference type="InterPro" id="IPR001810">
    <property type="entry name" value="F-box_dom"/>
</dbReference>
<sequence>MVASLTTLPAELLAQILSRETGITSLDISNCSLVCRRLYNLTVDRKTKYSFHVDHRSQSAWHLIRCILSNPTVGTRIQTIVLTWHRRRPGQSTTWTPQWIWRSQESAQIREICKKWGIYEFLYPVIEDGFDSEALLPLLLCLTPNLESLDLGNISPGVIYGRFSANAAVKVFKACDRGHLAQNYKVRHNADEGVYFDCRWGASYRRKVLWFHTILSLNICLPGMSNLKHFCHGYVASAQTGGERQGWPAKYVIKVLLLPKIETAYFHGAARSEHTRIERQRQPLSAAIPRSLAGKKSTIKNLEFVYCDLEDEDYSTIAKLTGSLEKLVCPIPPPLWFHLRTRGAYVAKVFAENNKDTLKRSNISTPQLGHRSRRLSYITDVYFPFKESDEREDREAAAKQHQENKEGLDYIASRIWNDDEYADDEYEEEGDWEPCDHEFECHCEDFLFDESSSEGYEMEGEDWWQQQRAIDAEVALRTRDVKGTKKRSHFVN</sequence>
<evidence type="ECO:0000313" key="2">
    <source>
        <dbReference type="EMBL" id="KAK6352574.1"/>
    </source>
</evidence>
<dbReference type="SUPFAM" id="SSF81383">
    <property type="entry name" value="F-box domain"/>
    <property type="match status" value="1"/>
</dbReference>
<gene>
    <name evidence="2" type="ORF">TWF730_009398</name>
</gene>
<name>A0AAV9UYX5_9PEZI</name>
<evidence type="ECO:0000259" key="1">
    <source>
        <dbReference type="Pfam" id="PF12937"/>
    </source>
</evidence>
<dbReference type="Pfam" id="PF12937">
    <property type="entry name" value="F-box-like"/>
    <property type="match status" value="1"/>
</dbReference>
<dbReference type="AlphaFoldDB" id="A0AAV9UYX5"/>
<protein>
    <recommendedName>
        <fullName evidence="1">F-box domain-containing protein</fullName>
    </recommendedName>
</protein>
<comment type="caution">
    <text evidence="2">The sequence shown here is derived from an EMBL/GenBank/DDBJ whole genome shotgun (WGS) entry which is preliminary data.</text>
</comment>
<dbReference type="Proteomes" id="UP001373714">
    <property type="component" value="Unassembled WGS sequence"/>
</dbReference>
<feature type="domain" description="F-box" evidence="1">
    <location>
        <begin position="6"/>
        <end position="45"/>
    </location>
</feature>
<dbReference type="EMBL" id="JAVHNS010000006">
    <property type="protein sequence ID" value="KAK6352574.1"/>
    <property type="molecule type" value="Genomic_DNA"/>
</dbReference>
<accession>A0AAV9UYX5</accession>
<proteinExistence type="predicted"/>
<organism evidence="2 3">
    <name type="scientific">Orbilia blumenaviensis</name>
    <dbReference type="NCBI Taxonomy" id="1796055"/>
    <lineage>
        <taxon>Eukaryota</taxon>
        <taxon>Fungi</taxon>
        <taxon>Dikarya</taxon>
        <taxon>Ascomycota</taxon>
        <taxon>Pezizomycotina</taxon>
        <taxon>Orbiliomycetes</taxon>
        <taxon>Orbiliales</taxon>
        <taxon>Orbiliaceae</taxon>
        <taxon>Orbilia</taxon>
    </lineage>
</organism>
<keyword evidence="3" id="KW-1185">Reference proteome</keyword>
<evidence type="ECO:0000313" key="3">
    <source>
        <dbReference type="Proteomes" id="UP001373714"/>
    </source>
</evidence>
<reference evidence="2 3" key="1">
    <citation type="submission" date="2019-10" db="EMBL/GenBank/DDBJ databases">
        <authorList>
            <person name="Palmer J.M."/>
        </authorList>
    </citation>
    <scope>NUCLEOTIDE SEQUENCE [LARGE SCALE GENOMIC DNA]</scope>
    <source>
        <strain evidence="2 3">TWF730</strain>
    </source>
</reference>